<gene>
    <name evidence="2" type="ORF">CLV25_108147</name>
</gene>
<evidence type="ECO:0000313" key="2">
    <source>
        <dbReference type="EMBL" id="TCN66804.1"/>
    </source>
</evidence>
<feature type="signal peptide" evidence="1">
    <location>
        <begin position="1"/>
        <end position="19"/>
    </location>
</feature>
<proteinExistence type="predicted"/>
<keyword evidence="3" id="KW-1185">Reference proteome</keyword>
<comment type="caution">
    <text evidence="2">The sequence shown here is derived from an EMBL/GenBank/DDBJ whole genome shotgun (WGS) entry which is preliminary data.</text>
</comment>
<sequence length="282" mass="32465">MKRILLAVLLGALSTSLFAGRYKPTVDDVNTFLKNTTYVVLESNPISSYNLKIKEAMSTNWTLTKFEFITSAQFEQMRKERDKSFLVLVDFKYPEENISVSYTHLCAMNGSATSKVTDMPEVISIPAGYTKNGDASYYYKLEAFLRFFQQHILALKADPKLLKADMLDDYNDNAPKVKMKELWVVEKDLEKDMRDITKQRKAYPYPVKVVNPEDIEDAIAKKDENVMFIHKVGPDGQRMQERVYKMVFSASDGLLYYFDMHRMSGSKPDGMLESDLKKLSKK</sequence>
<dbReference type="OrthoDB" id="1093741at2"/>
<accession>A0A4R2EK76</accession>
<dbReference type="RefSeq" id="WP_131839488.1">
    <property type="nucleotide sequence ID" value="NZ_SLWB01000008.1"/>
</dbReference>
<name>A0A4R2EK76_9BACT</name>
<dbReference type="EMBL" id="SLWB01000008">
    <property type="protein sequence ID" value="TCN66804.1"/>
    <property type="molecule type" value="Genomic_DNA"/>
</dbReference>
<keyword evidence="1" id="KW-0732">Signal</keyword>
<evidence type="ECO:0000256" key="1">
    <source>
        <dbReference type="SAM" id="SignalP"/>
    </source>
</evidence>
<protein>
    <submittedName>
        <fullName evidence="2">Uncharacterized protein</fullName>
    </submittedName>
</protein>
<dbReference type="Proteomes" id="UP000294830">
    <property type="component" value="Unassembled WGS sequence"/>
</dbReference>
<evidence type="ECO:0000313" key="3">
    <source>
        <dbReference type="Proteomes" id="UP000294830"/>
    </source>
</evidence>
<dbReference type="AlphaFoldDB" id="A0A4R2EK76"/>
<organism evidence="2 3">
    <name type="scientific">Acetobacteroides hydrogenigenes</name>
    <dbReference type="NCBI Taxonomy" id="979970"/>
    <lineage>
        <taxon>Bacteria</taxon>
        <taxon>Pseudomonadati</taxon>
        <taxon>Bacteroidota</taxon>
        <taxon>Bacteroidia</taxon>
        <taxon>Bacteroidales</taxon>
        <taxon>Rikenellaceae</taxon>
        <taxon>Acetobacteroides</taxon>
    </lineage>
</organism>
<feature type="chain" id="PRO_5020985904" evidence="1">
    <location>
        <begin position="20"/>
        <end position="282"/>
    </location>
</feature>
<reference evidence="2 3" key="1">
    <citation type="submission" date="2019-03" db="EMBL/GenBank/DDBJ databases">
        <title>Genomic Encyclopedia of Archaeal and Bacterial Type Strains, Phase II (KMG-II): from individual species to whole genera.</title>
        <authorList>
            <person name="Goeker M."/>
        </authorList>
    </citation>
    <scope>NUCLEOTIDE SEQUENCE [LARGE SCALE GENOMIC DNA]</scope>
    <source>
        <strain evidence="2 3">RL-C</strain>
    </source>
</reference>